<accession>A0A8T1ULL3</accession>
<comment type="caution">
    <text evidence="1">The sequence shown here is derived from an EMBL/GenBank/DDBJ whole genome shotgun (WGS) entry which is preliminary data.</text>
</comment>
<dbReference type="AlphaFoldDB" id="A0A8T1ULL3"/>
<protein>
    <submittedName>
        <fullName evidence="1">Uncharacterized protein</fullName>
    </submittedName>
</protein>
<sequence length="104" mass="11670">MVPVFACTTEKLQGQTCHDVIAVTPLNPRRAIPFHTFYVALSRAVCLTGLALTEKITRQYIEYSTLAGAIVAEMQRLIDLVKLPPAISMNDRIAFRQWKATQHV</sequence>
<proteinExistence type="predicted"/>
<reference evidence="1" key="1">
    <citation type="submission" date="2021-01" db="EMBL/GenBank/DDBJ databases">
        <title>Phytophthora aleatoria, a newly-described species from Pinus radiata is distinct from Phytophthora cactorum isolates based on comparative genomics.</title>
        <authorList>
            <person name="Mcdougal R."/>
            <person name="Panda P."/>
            <person name="Williams N."/>
            <person name="Studholme D.J."/>
        </authorList>
    </citation>
    <scope>NUCLEOTIDE SEQUENCE</scope>
    <source>
        <strain evidence="1">NZFS 3830</strain>
    </source>
</reference>
<evidence type="ECO:0000313" key="2">
    <source>
        <dbReference type="Proteomes" id="UP000688947"/>
    </source>
</evidence>
<dbReference type="EMBL" id="JAENGZ010000235">
    <property type="protein sequence ID" value="KAG6964426.1"/>
    <property type="molecule type" value="Genomic_DNA"/>
</dbReference>
<name>A0A8T1ULL3_9STRA</name>
<dbReference type="Proteomes" id="UP000688947">
    <property type="component" value="Unassembled WGS sequence"/>
</dbReference>
<dbReference type="OrthoDB" id="127383at2759"/>
<evidence type="ECO:0000313" key="1">
    <source>
        <dbReference type="EMBL" id="KAG6964426.1"/>
    </source>
</evidence>
<gene>
    <name evidence="1" type="ORF">JG687_00005993</name>
</gene>
<organism evidence="1 2">
    <name type="scientific">Phytophthora cactorum</name>
    <dbReference type="NCBI Taxonomy" id="29920"/>
    <lineage>
        <taxon>Eukaryota</taxon>
        <taxon>Sar</taxon>
        <taxon>Stramenopiles</taxon>
        <taxon>Oomycota</taxon>
        <taxon>Peronosporomycetes</taxon>
        <taxon>Peronosporales</taxon>
        <taxon>Peronosporaceae</taxon>
        <taxon>Phytophthora</taxon>
    </lineage>
</organism>